<name>A0A2T5HWS3_9RHOB</name>
<evidence type="ECO:0000313" key="3">
    <source>
        <dbReference type="Proteomes" id="UP000244077"/>
    </source>
</evidence>
<organism evidence="2 3">
    <name type="scientific">Celeribacter persicus</name>
    <dbReference type="NCBI Taxonomy" id="1651082"/>
    <lineage>
        <taxon>Bacteria</taxon>
        <taxon>Pseudomonadati</taxon>
        <taxon>Pseudomonadota</taxon>
        <taxon>Alphaproteobacteria</taxon>
        <taxon>Rhodobacterales</taxon>
        <taxon>Roseobacteraceae</taxon>
        <taxon>Celeribacter</taxon>
    </lineage>
</organism>
<protein>
    <submittedName>
        <fullName evidence="2">Uncharacterized protein</fullName>
    </submittedName>
</protein>
<proteinExistence type="predicted"/>
<feature type="coiled-coil region" evidence="1">
    <location>
        <begin position="57"/>
        <end position="91"/>
    </location>
</feature>
<keyword evidence="1" id="KW-0175">Coiled coil</keyword>
<dbReference type="EMBL" id="QAOH01000001">
    <property type="protein sequence ID" value="PTQ76037.1"/>
    <property type="molecule type" value="Genomic_DNA"/>
</dbReference>
<gene>
    <name evidence="2" type="ORF">C8N42_101583</name>
</gene>
<reference evidence="2 3" key="1">
    <citation type="submission" date="2018-04" db="EMBL/GenBank/DDBJ databases">
        <title>Genomic Encyclopedia of Archaeal and Bacterial Type Strains, Phase II (KMG-II): from individual species to whole genera.</title>
        <authorList>
            <person name="Goeker M."/>
        </authorList>
    </citation>
    <scope>NUCLEOTIDE SEQUENCE [LARGE SCALE GENOMIC DNA]</scope>
    <source>
        <strain evidence="2 3">DSM 100434</strain>
    </source>
</reference>
<evidence type="ECO:0000256" key="1">
    <source>
        <dbReference type="SAM" id="Coils"/>
    </source>
</evidence>
<accession>A0A2T5HWS3</accession>
<evidence type="ECO:0000313" key="2">
    <source>
        <dbReference type="EMBL" id="PTQ76037.1"/>
    </source>
</evidence>
<dbReference type="Proteomes" id="UP000244077">
    <property type="component" value="Unassembled WGS sequence"/>
</dbReference>
<dbReference type="AlphaFoldDB" id="A0A2T5HWS3"/>
<comment type="caution">
    <text evidence="2">The sequence shown here is derived from an EMBL/GenBank/DDBJ whole genome shotgun (WGS) entry which is preliminary data.</text>
</comment>
<dbReference type="RefSeq" id="WP_107815007.1">
    <property type="nucleotide sequence ID" value="NZ_QAOH01000001.1"/>
</dbReference>
<keyword evidence="3" id="KW-1185">Reference proteome</keyword>
<sequence>MTTKKDQLSIFAKTDVFGIAVGRYGSGWPALHVTLNNYEKSSKTGDAILLTRDAQDYEEFELHIEELKILLDDLKRKAKRQFEKLESETKQ</sequence>